<evidence type="ECO:0000256" key="2">
    <source>
        <dbReference type="SAM" id="Phobius"/>
    </source>
</evidence>
<keyword evidence="2" id="KW-0472">Membrane</keyword>
<protein>
    <recommendedName>
        <fullName evidence="5">Transmembrane protein</fullName>
    </recommendedName>
</protein>
<keyword evidence="2" id="KW-1133">Transmembrane helix</keyword>
<gene>
    <name evidence="3" type="ORF">SHM_20300</name>
</gene>
<dbReference type="EMBL" id="AP026933">
    <property type="protein sequence ID" value="BDT04384.1"/>
    <property type="molecule type" value="Genomic_DNA"/>
</dbReference>
<name>A0ABN6SYZ8_9MOLU</name>
<proteinExistence type="predicted"/>
<keyword evidence="4" id="KW-1185">Reference proteome</keyword>
<accession>A0ABN6SYZ8</accession>
<feature type="transmembrane region" description="Helical" evidence="2">
    <location>
        <begin position="145"/>
        <end position="164"/>
    </location>
</feature>
<organism evidence="3 4">
    <name type="scientific">Spiroplasma ixodetis</name>
    <dbReference type="NCBI Taxonomy" id="2141"/>
    <lineage>
        <taxon>Bacteria</taxon>
        <taxon>Bacillati</taxon>
        <taxon>Mycoplasmatota</taxon>
        <taxon>Mollicutes</taxon>
        <taxon>Entomoplasmatales</taxon>
        <taxon>Spiroplasmataceae</taxon>
        <taxon>Spiroplasma</taxon>
    </lineage>
</organism>
<evidence type="ECO:0000313" key="4">
    <source>
        <dbReference type="Proteomes" id="UP001163387"/>
    </source>
</evidence>
<evidence type="ECO:0008006" key="5">
    <source>
        <dbReference type="Google" id="ProtNLM"/>
    </source>
</evidence>
<keyword evidence="2" id="KW-0812">Transmembrane</keyword>
<evidence type="ECO:0000256" key="1">
    <source>
        <dbReference type="SAM" id="Coils"/>
    </source>
</evidence>
<sequence length="284" mass="33008">MAKYSYNAITIYDEKQSKKTGINKIHEEILPIEDKIIFITTFVNIDNSITEEVIYFQELINSDIQVVQQIKNYKNISEYKKDIVLMEDTSKYNNCQFLPIKDFLKKQQDFKLKPTKKEIGIWIISWLIIPLGVVAINLIHPPLLIMSLVIGGIAIVLRGGAEVFSPKSKKVWSWISNKICNNEELKEKNKKERQSIIKNLTNDKLETKLQTQYDILKQKIDNRKEEIPNQLISNKSNSVLENLNIESKNKNNFDSSIRNTVNQQELQPSTITNHNWNKVKCLLT</sequence>
<feature type="coiled-coil region" evidence="1">
    <location>
        <begin position="175"/>
        <end position="226"/>
    </location>
</feature>
<dbReference type="RefSeq" id="WP_281748181.1">
    <property type="nucleotide sequence ID" value="NZ_AP026933.1"/>
</dbReference>
<evidence type="ECO:0000313" key="3">
    <source>
        <dbReference type="EMBL" id="BDT04384.1"/>
    </source>
</evidence>
<reference evidence="3 4" key="1">
    <citation type="journal article" date="2022" name="Front. Microbiol.">
        <title>Male-killing mechanisms vary between Spiroplasma species.</title>
        <authorList>
            <person name="Arai H."/>
            <person name="Inoue M."/>
            <person name="Kageyama D."/>
        </authorList>
    </citation>
    <scope>NUCLEOTIDE SEQUENCE [LARGE SCALE GENOMIC DNA]</scope>
    <source>
        <strain evidence="4">sHm</strain>
    </source>
</reference>
<dbReference type="Proteomes" id="UP001163387">
    <property type="component" value="Chromosome"/>
</dbReference>
<keyword evidence="1" id="KW-0175">Coiled coil</keyword>
<feature type="transmembrane region" description="Helical" evidence="2">
    <location>
        <begin position="119"/>
        <end position="139"/>
    </location>
</feature>